<dbReference type="Proteomes" id="UP000515153">
    <property type="component" value="Chromosome I"/>
</dbReference>
<dbReference type="AlphaFoldDB" id="A0A6P8B437"/>
<keyword evidence="1" id="KW-1185">Reference proteome</keyword>
<dbReference type="GeneID" id="41960594"/>
<dbReference type="RefSeq" id="XP_030981928.1">
    <property type="nucleotide sequence ID" value="XM_031125685.1"/>
</dbReference>
<reference evidence="2" key="2">
    <citation type="submission" date="2019-10" db="EMBL/GenBank/DDBJ databases">
        <authorList>
            <consortium name="NCBI Genome Project"/>
        </authorList>
    </citation>
    <scope>NUCLEOTIDE SEQUENCE</scope>
    <source>
        <strain evidence="2">NI907</strain>
    </source>
</reference>
<name>A0A6P8B437_PYRGI</name>
<organism evidence="1 2">
    <name type="scientific">Pyricularia grisea</name>
    <name type="common">Crabgrass-specific blast fungus</name>
    <name type="synonym">Magnaporthe grisea</name>
    <dbReference type="NCBI Taxonomy" id="148305"/>
    <lineage>
        <taxon>Eukaryota</taxon>
        <taxon>Fungi</taxon>
        <taxon>Dikarya</taxon>
        <taxon>Ascomycota</taxon>
        <taxon>Pezizomycotina</taxon>
        <taxon>Sordariomycetes</taxon>
        <taxon>Sordariomycetidae</taxon>
        <taxon>Magnaporthales</taxon>
        <taxon>Pyriculariaceae</taxon>
        <taxon>Pyricularia</taxon>
    </lineage>
</organism>
<gene>
    <name evidence="2" type="ORF">PgNI_05654</name>
</gene>
<feature type="non-terminal residue" evidence="2">
    <location>
        <position position="1"/>
    </location>
</feature>
<reference evidence="1 2" key="1">
    <citation type="journal article" date="2019" name="Mol. Biol. Evol.">
        <title>Blast fungal genomes show frequent chromosomal changes, gene gains and losses, and effector gene turnover.</title>
        <authorList>
            <person name="Gomez Luciano L.B."/>
            <person name="Jason Tsai I."/>
            <person name="Chuma I."/>
            <person name="Tosa Y."/>
            <person name="Chen Y.H."/>
            <person name="Li J.Y."/>
            <person name="Li M.Y."/>
            <person name="Jade Lu M.Y."/>
            <person name="Nakayashiki H."/>
            <person name="Li W.H."/>
        </authorList>
    </citation>
    <scope>NUCLEOTIDE SEQUENCE [LARGE SCALE GENOMIC DNA]</scope>
    <source>
        <strain evidence="1 2">NI907</strain>
    </source>
</reference>
<sequence length="41" mass="4755">EPKTCRHERRCDNYLLRTIGKVDCSAKVDRNAWRNASHSPA</sequence>
<dbReference type="KEGG" id="pgri:PgNI_05654"/>
<reference evidence="2" key="3">
    <citation type="submission" date="2025-08" db="UniProtKB">
        <authorList>
            <consortium name="RefSeq"/>
        </authorList>
    </citation>
    <scope>IDENTIFICATION</scope>
    <source>
        <strain evidence="2">NI907</strain>
    </source>
</reference>
<protein>
    <submittedName>
        <fullName evidence="2">Uncharacterized protein</fullName>
    </submittedName>
</protein>
<accession>A0A6P8B437</accession>
<evidence type="ECO:0000313" key="1">
    <source>
        <dbReference type="Proteomes" id="UP000515153"/>
    </source>
</evidence>
<evidence type="ECO:0000313" key="2">
    <source>
        <dbReference type="RefSeq" id="XP_030981928.1"/>
    </source>
</evidence>
<proteinExistence type="predicted"/>